<evidence type="ECO:0000313" key="6">
    <source>
        <dbReference type="Proteomes" id="UP000694421"/>
    </source>
</evidence>
<keyword evidence="6" id="KW-1185">Reference proteome</keyword>
<dbReference type="InterPro" id="IPR018061">
    <property type="entry name" value="Retropepsins"/>
</dbReference>
<keyword evidence="1" id="KW-0645">Protease</keyword>
<feature type="domain" description="Peptidase A2" evidence="4">
    <location>
        <begin position="149"/>
        <end position="168"/>
    </location>
</feature>
<dbReference type="OMA" id="MLINDSH"/>
<protein>
    <recommendedName>
        <fullName evidence="4">Peptidase A2 domain-containing protein</fullName>
    </recommendedName>
</protein>
<evidence type="ECO:0000256" key="3">
    <source>
        <dbReference type="ARBA" id="ARBA00022801"/>
    </source>
</evidence>
<evidence type="ECO:0000256" key="1">
    <source>
        <dbReference type="ARBA" id="ARBA00022670"/>
    </source>
</evidence>
<dbReference type="PANTHER" id="PTHR19422">
    <property type="entry name" value="GAG RETROVIRAL POLYPROTEIN"/>
    <property type="match status" value="1"/>
</dbReference>
<dbReference type="PANTHER" id="PTHR19422:SF123">
    <property type="entry name" value="RT1 CLASS I, LOCUS CE15"/>
    <property type="match status" value="1"/>
</dbReference>
<dbReference type="Pfam" id="PF00692">
    <property type="entry name" value="dUTPase"/>
    <property type="match status" value="1"/>
</dbReference>
<evidence type="ECO:0000313" key="5">
    <source>
        <dbReference type="Ensembl" id="ENSSMRP00000000195.1"/>
    </source>
</evidence>
<reference evidence="5" key="1">
    <citation type="submission" date="2025-08" db="UniProtKB">
        <authorList>
            <consortium name="Ensembl"/>
        </authorList>
    </citation>
    <scope>IDENTIFICATION</scope>
</reference>
<keyword evidence="2" id="KW-0064">Aspartyl protease</keyword>
<dbReference type="SUPFAM" id="SSF50630">
    <property type="entry name" value="Acid proteases"/>
    <property type="match status" value="1"/>
</dbReference>
<dbReference type="Pfam" id="PF00077">
    <property type="entry name" value="RVP"/>
    <property type="match status" value="1"/>
</dbReference>
<dbReference type="InterPro" id="IPR001969">
    <property type="entry name" value="Aspartic_peptidase_AS"/>
</dbReference>
<dbReference type="Gene3D" id="2.70.40.10">
    <property type="match status" value="1"/>
</dbReference>
<reference evidence="5" key="2">
    <citation type="submission" date="2025-09" db="UniProtKB">
        <authorList>
            <consortium name="Ensembl"/>
        </authorList>
    </citation>
    <scope>IDENTIFICATION</scope>
</reference>
<dbReference type="InterPro" id="IPR036157">
    <property type="entry name" value="dUTPase-like_sf"/>
</dbReference>
<dbReference type="Gene3D" id="2.40.70.10">
    <property type="entry name" value="Acid Proteases"/>
    <property type="match status" value="1"/>
</dbReference>
<dbReference type="GO" id="GO:0004190">
    <property type="term" value="F:aspartic-type endopeptidase activity"/>
    <property type="evidence" value="ECO:0007669"/>
    <property type="project" value="UniProtKB-KW"/>
</dbReference>
<proteinExistence type="predicted"/>
<organism evidence="5 6">
    <name type="scientific">Salvator merianae</name>
    <name type="common">Argentine black and white tegu</name>
    <name type="synonym">Tupinambis merianae</name>
    <dbReference type="NCBI Taxonomy" id="96440"/>
    <lineage>
        <taxon>Eukaryota</taxon>
        <taxon>Metazoa</taxon>
        <taxon>Chordata</taxon>
        <taxon>Craniata</taxon>
        <taxon>Vertebrata</taxon>
        <taxon>Euteleostomi</taxon>
        <taxon>Lepidosauria</taxon>
        <taxon>Squamata</taxon>
        <taxon>Bifurcata</taxon>
        <taxon>Unidentata</taxon>
        <taxon>Episquamata</taxon>
        <taxon>Laterata</taxon>
        <taxon>Teiioidea</taxon>
        <taxon>Teiidae</taxon>
        <taxon>Salvator</taxon>
    </lineage>
</organism>
<dbReference type="PROSITE" id="PS00141">
    <property type="entry name" value="ASP_PROTEASE"/>
    <property type="match status" value="1"/>
</dbReference>
<dbReference type="PROSITE" id="PS50175">
    <property type="entry name" value="ASP_PROT_RETROV"/>
    <property type="match status" value="1"/>
</dbReference>
<dbReference type="Ensembl" id="ENSSMRT00000000243.1">
    <property type="protein sequence ID" value="ENSSMRP00000000195.1"/>
    <property type="gene ID" value="ENSSMRG00000000201.1"/>
</dbReference>
<sequence length="181" mass="19618">SGQRWANLSQELVIAGSAGLDLTDTSAVEFKFPYEVQLCDTQIRGPLPSQTVRLILPQSSANKKGIFVVPGVIDTDYTGILKVQLWTNLPQTPPEKTSVSQLILLPYVTPGASTVERGDRGFGSTDICYLSNISLSRPMLTLQIQGIHFTGLIDTGADVMVISAGSWPPTCLRRRYHPCGA</sequence>
<dbReference type="GeneTree" id="ENSGT00530000064196"/>
<dbReference type="InterPro" id="IPR029054">
    <property type="entry name" value="dUTPase-like"/>
</dbReference>
<dbReference type="SUPFAM" id="SSF51283">
    <property type="entry name" value="dUTPase-like"/>
    <property type="match status" value="1"/>
</dbReference>
<evidence type="ECO:0000259" key="4">
    <source>
        <dbReference type="PROSITE" id="PS50175"/>
    </source>
</evidence>
<dbReference type="GO" id="GO:0006508">
    <property type="term" value="P:proteolysis"/>
    <property type="evidence" value="ECO:0007669"/>
    <property type="project" value="UniProtKB-KW"/>
</dbReference>
<dbReference type="AlphaFoldDB" id="A0A8D0DIH0"/>
<evidence type="ECO:0000256" key="2">
    <source>
        <dbReference type="ARBA" id="ARBA00022750"/>
    </source>
</evidence>
<dbReference type="InterPro" id="IPR021109">
    <property type="entry name" value="Peptidase_aspartic_dom_sf"/>
</dbReference>
<dbReference type="InterPro" id="IPR001995">
    <property type="entry name" value="Peptidase_A2_cat"/>
</dbReference>
<dbReference type="InterPro" id="IPR051592">
    <property type="entry name" value="HERV-K_Pro_peptidase_A2"/>
</dbReference>
<accession>A0A8D0DIH0</accession>
<name>A0A8D0DIH0_SALMN</name>
<keyword evidence="3" id="KW-0378">Hydrolase</keyword>
<dbReference type="Proteomes" id="UP000694421">
    <property type="component" value="Unplaced"/>
</dbReference>